<dbReference type="SMART" id="SM00034">
    <property type="entry name" value="CLECT"/>
    <property type="match status" value="2"/>
</dbReference>
<reference evidence="1" key="1">
    <citation type="submission" date="2020-11" db="EMBL/GenBank/DDBJ databases">
        <authorList>
            <person name="Tran Van P."/>
        </authorList>
    </citation>
    <scope>NUCLEOTIDE SEQUENCE</scope>
</reference>
<name>A0A7R8WHF0_9CRUS</name>
<evidence type="ECO:0000313" key="1">
    <source>
        <dbReference type="EMBL" id="CAD7231725.1"/>
    </source>
</evidence>
<dbReference type="InterPro" id="IPR016187">
    <property type="entry name" value="CTDL_fold"/>
</dbReference>
<dbReference type="InterPro" id="IPR001304">
    <property type="entry name" value="C-type_lectin-like"/>
</dbReference>
<dbReference type="AlphaFoldDB" id="A0A7R8WHF0"/>
<accession>A0A7R8WHF0</accession>
<gene>
    <name evidence="1" type="ORF">CTOB1V02_LOCUS9569</name>
</gene>
<dbReference type="PROSITE" id="PS50041">
    <property type="entry name" value="C_TYPE_LECTIN_2"/>
    <property type="match status" value="2"/>
</dbReference>
<dbReference type="SUPFAM" id="SSF56436">
    <property type="entry name" value="C-type lectin-like"/>
    <property type="match status" value="2"/>
</dbReference>
<dbReference type="OrthoDB" id="10057776at2759"/>
<sequence>MQFSSSFLFVIALITLPKPGTSLKLERNKPRLEVYDNQCPHPFTPVEGGWCYFFSFAAERHTWDNAQLFCGWLHPEGHLAELETFDEIIDITIFLTSSSHAGSHGWTPSPGPWIGGIEIRDTNEFIWTKANLSILQTNWAPSQPDSPTSGDAIALNASSTFEWEDLPRDTELPFICEVQSNAPPVTLVCPEGFFRLETGCYAINAEQSLNWNDCQSYCASLTAGGRLAEFETEKENYLLVDYLADNGPCVYYWFGATEKGATGAYKWATSGLPLTFSNWGDGEPNDGAAESGVAMACGARQCKKGAGLIM</sequence>
<dbReference type="EMBL" id="OB663814">
    <property type="protein sequence ID" value="CAD7231725.1"/>
    <property type="molecule type" value="Genomic_DNA"/>
</dbReference>
<dbReference type="CDD" id="cd00037">
    <property type="entry name" value="CLECT"/>
    <property type="match status" value="2"/>
</dbReference>
<dbReference type="Gene3D" id="3.10.100.10">
    <property type="entry name" value="Mannose-Binding Protein A, subunit A"/>
    <property type="match status" value="2"/>
</dbReference>
<dbReference type="PANTHER" id="PTHR22803">
    <property type="entry name" value="MANNOSE, PHOSPHOLIPASE, LECTIN RECEPTOR RELATED"/>
    <property type="match status" value="1"/>
</dbReference>
<protein>
    <submittedName>
        <fullName evidence="1">Uncharacterized protein</fullName>
    </submittedName>
</protein>
<dbReference type="InterPro" id="IPR050111">
    <property type="entry name" value="C-type_lectin/snaclec_domain"/>
</dbReference>
<organism evidence="1">
    <name type="scientific">Cyprideis torosa</name>
    <dbReference type="NCBI Taxonomy" id="163714"/>
    <lineage>
        <taxon>Eukaryota</taxon>
        <taxon>Metazoa</taxon>
        <taxon>Ecdysozoa</taxon>
        <taxon>Arthropoda</taxon>
        <taxon>Crustacea</taxon>
        <taxon>Oligostraca</taxon>
        <taxon>Ostracoda</taxon>
        <taxon>Podocopa</taxon>
        <taxon>Podocopida</taxon>
        <taxon>Cytherocopina</taxon>
        <taxon>Cytheroidea</taxon>
        <taxon>Cytherideidae</taxon>
        <taxon>Cyprideis</taxon>
    </lineage>
</organism>
<dbReference type="Pfam" id="PF00059">
    <property type="entry name" value="Lectin_C"/>
    <property type="match status" value="2"/>
</dbReference>
<dbReference type="InterPro" id="IPR016186">
    <property type="entry name" value="C-type_lectin-like/link_sf"/>
</dbReference>
<proteinExistence type="predicted"/>